<dbReference type="SUPFAM" id="SSF53335">
    <property type="entry name" value="S-adenosyl-L-methionine-dependent methyltransferases"/>
    <property type="match status" value="1"/>
</dbReference>
<organism evidence="2 3">
    <name type="scientific">Sphingomonas lycopersici</name>
    <dbReference type="NCBI Taxonomy" id="2951807"/>
    <lineage>
        <taxon>Bacteria</taxon>
        <taxon>Pseudomonadati</taxon>
        <taxon>Pseudomonadota</taxon>
        <taxon>Alphaproteobacteria</taxon>
        <taxon>Sphingomonadales</taxon>
        <taxon>Sphingomonadaceae</taxon>
        <taxon>Sphingomonas</taxon>
    </lineage>
</organism>
<dbReference type="InterPro" id="IPR022642">
    <property type="entry name" value="CheR_C"/>
</dbReference>
<reference evidence="2" key="1">
    <citation type="submission" date="2022-06" db="EMBL/GenBank/DDBJ databases">
        <title>Sphingomonas sp. nov. isolated from rhizosphere soil of tomato.</title>
        <authorList>
            <person name="Dong H."/>
            <person name="Gao R."/>
        </authorList>
    </citation>
    <scope>NUCLEOTIDE SEQUENCE</scope>
    <source>
        <strain evidence="2">MMSM24</strain>
    </source>
</reference>
<evidence type="ECO:0000313" key="2">
    <source>
        <dbReference type="EMBL" id="MCW6534546.1"/>
    </source>
</evidence>
<accession>A0AA42CTN3</accession>
<dbReference type="Proteomes" id="UP001165565">
    <property type="component" value="Unassembled WGS sequence"/>
</dbReference>
<dbReference type="CDD" id="cd02440">
    <property type="entry name" value="AdoMet_MTases"/>
    <property type="match status" value="1"/>
</dbReference>
<dbReference type="SMART" id="SM00138">
    <property type="entry name" value="MeTrc"/>
    <property type="match status" value="1"/>
</dbReference>
<dbReference type="PRINTS" id="PR00996">
    <property type="entry name" value="CHERMTFRASE"/>
</dbReference>
<dbReference type="InterPro" id="IPR050903">
    <property type="entry name" value="Bact_Chemotaxis_MeTrfase"/>
</dbReference>
<dbReference type="PANTHER" id="PTHR24422">
    <property type="entry name" value="CHEMOTAXIS PROTEIN METHYLTRANSFERASE"/>
    <property type="match status" value="1"/>
</dbReference>
<dbReference type="Gene3D" id="3.40.50.150">
    <property type="entry name" value="Vaccinia Virus protein VP39"/>
    <property type="match status" value="1"/>
</dbReference>
<gene>
    <name evidence="2" type="ORF">NEE01_07075</name>
</gene>
<dbReference type="RefSeq" id="WP_265268423.1">
    <property type="nucleotide sequence ID" value="NZ_JANFAV010000003.1"/>
</dbReference>
<dbReference type="PANTHER" id="PTHR24422:SF21">
    <property type="entry name" value="CHEMOTAXIS PROTEIN METHYLTRANSFERASE 1"/>
    <property type="match status" value="1"/>
</dbReference>
<keyword evidence="3" id="KW-1185">Reference proteome</keyword>
<dbReference type="AlphaFoldDB" id="A0AA42CTN3"/>
<evidence type="ECO:0000259" key="1">
    <source>
        <dbReference type="PROSITE" id="PS50123"/>
    </source>
</evidence>
<dbReference type="EMBL" id="JANFAV010000003">
    <property type="protein sequence ID" value="MCW6534546.1"/>
    <property type="molecule type" value="Genomic_DNA"/>
</dbReference>
<comment type="caution">
    <text evidence="2">The sequence shown here is derived from an EMBL/GenBank/DDBJ whole genome shotgun (WGS) entry which is preliminary data.</text>
</comment>
<feature type="domain" description="CheR-type methyltransferase" evidence="1">
    <location>
        <begin position="11"/>
        <end position="269"/>
    </location>
</feature>
<name>A0AA42CTN3_9SPHN</name>
<evidence type="ECO:0000313" key="3">
    <source>
        <dbReference type="Proteomes" id="UP001165565"/>
    </source>
</evidence>
<dbReference type="InterPro" id="IPR029063">
    <property type="entry name" value="SAM-dependent_MTases_sf"/>
</dbReference>
<dbReference type="InterPro" id="IPR000780">
    <property type="entry name" value="CheR_MeTrfase"/>
</dbReference>
<dbReference type="GO" id="GO:0008757">
    <property type="term" value="F:S-adenosylmethionine-dependent methyltransferase activity"/>
    <property type="evidence" value="ECO:0007669"/>
    <property type="project" value="InterPro"/>
</dbReference>
<dbReference type="PROSITE" id="PS50123">
    <property type="entry name" value="CHER"/>
    <property type="match status" value="1"/>
</dbReference>
<dbReference type="Pfam" id="PF01739">
    <property type="entry name" value="CheR"/>
    <property type="match status" value="1"/>
</dbReference>
<sequence>MIGATLPGGASNAAIARLASLLEAHTGQRLAASRAWRVDIALRPLVAEYGLLTIDQLVARLDAGEDAAIGERIVDAMLNQETSFFRDPGTIEGLIAALAENGVMRPRLWSAGCASGQEPLSLAMTLIAQERAGEIVATDVSPGAIARARAGRYSRFEIQRGLPVRQMLRWFTECGAHWVARPELLAQISYRRHNLVDDPPPAGRFDAVLCRNVLLYLSPTLRARVLDRLAAALRPGGLLVLGAGETVSGQSRHFVPSAQFRGFYTRDSG</sequence>
<protein>
    <submittedName>
        <fullName evidence="2">Protein-glutamate O-methyltransferase CheR</fullName>
    </submittedName>
</protein>
<proteinExistence type="predicted"/>